<dbReference type="Gene3D" id="2.60.120.260">
    <property type="entry name" value="Galactose-binding domain-like"/>
    <property type="match status" value="1"/>
</dbReference>
<dbReference type="RefSeq" id="WP_158868879.1">
    <property type="nucleotide sequence ID" value="NZ_CP046401.1"/>
</dbReference>
<dbReference type="SUPFAM" id="SSF52266">
    <property type="entry name" value="SGNH hydrolase"/>
    <property type="match status" value="1"/>
</dbReference>
<dbReference type="EMBL" id="CP046401">
    <property type="protein sequence ID" value="QGY45737.1"/>
    <property type="molecule type" value="Genomic_DNA"/>
</dbReference>
<dbReference type="PANTHER" id="PTHR34407:SF1">
    <property type="entry name" value="SGNH HYDROLASE-TYPE ESTERASE DOMAIN-CONTAINING PROTEIN"/>
    <property type="match status" value="1"/>
</dbReference>
<dbReference type="Gene3D" id="3.40.50.1110">
    <property type="entry name" value="SGNH hydrolase"/>
    <property type="match status" value="1"/>
</dbReference>
<reference evidence="1 2" key="1">
    <citation type="submission" date="2019-11" db="EMBL/GenBank/DDBJ databases">
        <authorList>
            <person name="Zheng R.K."/>
            <person name="Sun C.M."/>
        </authorList>
    </citation>
    <scope>NUCLEOTIDE SEQUENCE [LARGE SCALE GENOMIC DNA]</scope>
    <source>
        <strain evidence="1 2">WC007</strain>
    </source>
</reference>
<dbReference type="KEGG" id="mcos:GM418_19290"/>
<dbReference type="GO" id="GO:0016788">
    <property type="term" value="F:hydrolase activity, acting on ester bonds"/>
    <property type="evidence" value="ECO:0007669"/>
    <property type="project" value="UniProtKB-ARBA"/>
</dbReference>
<dbReference type="Proteomes" id="UP000428260">
    <property type="component" value="Chromosome"/>
</dbReference>
<proteinExistence type="predicted"/>
<dbReference type="InterPro" id="IPR036514">
    <property type="entry name" value="SGNH_hydro_sf"/>
</dbReference>
<name>A0A6I6JZQ7_9BACT</name>
<gene>
    <name evidence="1" type="ORF">GM418_19290</name>
</gene>
<organism evidence="1 2">
    <name type="scientific">Maribellus comscasis</name>
    <dbReference type="NCBI Taxonomy" id="2681766"/>
    <lineage>
        <taxon>Bacteria</taxon>
        <taxon>Pseudomonadati</taxon>
        <taxon>Bacteroidota</taxon>
        <taxon>Bacteroidia</taxon>
        <taxon>Marinilabiliales</taxon>
        <taxon>Prolixibacteraceae</taxon>
        <taxon>Maribellus</taxon>
    </lineage>
</organism>
<accession>A0A6I6JZQ7</accession>
<dbReference type="AlphaFoldDB" id="A0A6I6JZQ7"/>
<sequence length="433" mass="49557">MKNYIQKILILLFLFILLKPDVFADDLPKTERKKNKALEQLKEFHKRGGLPNFYHKIDTERKVNVAYLGGSITEAKQGWRTLTYNWLRINYPETIFLETAAAIGGTGSNLGVFRVEHDVLQYKPDLLFVEFAVNDKSQKPDDVLRTMEGIIRKTWQANSTTDICFIYTMVDDQCKEFLRGELSSTILAMEKLADYYDIPSILAGKKVVQLREEGKLVFTADPSENDNIIVFTKDHTHPLSESGHPIYASVIVKYLEEMEAFGKVGGHKLTNPFVNDNWENAQSYSVVDASKTGDWELLKNGDELADKFEKFSPQIYEGKTGAKLSFKFKGTAVGLYDVIGPGSGKIKVTIDGKEREIQRFDAYCSYYRINNVILEKQLEDTVHTVEIEVVDDRFDKEKILSKRNPDVFKKDKLKYKNYDYFLGNILVVGEGLR</sequence>
<dbReference type="PANTHER" id="PTHR34407">
    <property type="entry name" value="EXPRESSED PROTEIN"/>
    <property type="match status" value="1"/>
</dbReference>
<keyword evidence="1" id="KW-0378">Hydrolase</keyword>
<dbReference type="CDD" id="cd00229">
    <property type="entry name" value="SGNH_hydrolase"/>
    <property type="match status" value="1"/>
</dbReference>
<keyword evidence="2" id="KW-1185">Reference proteome</keyword>
<protein>
    <submittedName>
        <fullName evidence="1">SGNH/GDSL hydrolase family protein</fullName>
    </submittedName>
</protein>
<evidence type="ECO:0000313" key="2">
    <source>
        <dbReference type="Proteomes" id="UP000428260"/>
    </source>
</evidence>
<evidence type="ECO:0000313" key="1">
    <source>
        <dbReference type="EMBL" id="QGY45737.1"/>
    </source>
</evidence>